<dbReference type="InterPro" id="IPR011764">
    <property type="entry name" value="Biotin_carboxylation_dom"/>
</dbReference>
<accession>A0A381ZBD4</accession>
<dbReference type="GO" id="GO:0016874">
    <property type="term" value="F:ligase activity"/>
    <property type="evidence" value="ECO:0007669"/>
    <property type="project" value="UniProtKB-KW"/>
</dbReference>
<dbReference type="SMART" id="SM00878">
    <property type="entry name" value="Biotin_carb_C"/>
    <property type="match status" value="1"/>
</dbReference>
<keyword evidence="3" id="KW-0547">Nucleotide-binding</keyword>
<keyword evidence="6" id="KW-0092">Biotin</keyword>
<gene>
    <name evidence="9" type="ORF">METZ01_LOCUS139363</name>
</gene>
<evidence type="ECO:0008006" key="10">
    <source>
        <dbReference type="Google" id="ProtNLM"/>
    </source>
</evidence>
<dbReference type="Pfam" id="PF00289">
    <property type="entry name" value="Biotin_carb_N"/>
    <property type="match status" value="1"/>
</dbReference>
<proteinExistence type="predicted"/>
<evidence type="ECO:0000256" key="6">
    <source>
        <dbReference type="ARBA" id="ARBA00023267"/>
    </source>
</evidence>
<evidence type="ECO:0000256" key="3">
    <source>
        <dbReference type="ARBA" id="ARBA00022741"/>
    </source>
</evidence>
<organism evidence="9">
    <name type="scientific">marine metagenome</name>
    <dbReference type="NCBI Taxonomy" id="408172"/>
    <lineage>
        <taxon>unclassified sequences</taxon>
        <taxon>metagenomes</taxon>
        <taxon>ecological metagenomes</taxon>
    </lineage>
</organism>
<dbReference type="InterPro" id="IPR016185">
    <property type="entry name" value="PreATP-grasp_dom_sf"/>
</dbReference>
<dbReference type="FunFam" id="3.30.1490.20:FF:000018">
    <property type="entry name" value="Biotin carboxylase"/>
    <property type="match status" value="1"/>
</dbReference>
<dbReference type="AlphaFoldDB" id="A0A381ZBD4"/>
<evidence type="ECO:0000256" key="1">
    <source>
        <dbReference type="ARBA" id="ARBA00022598"/>
    </source>
</evidence>
<dbReference type="InterPro" id="IPR011054">
    <property type="entry name" value="Rudment_hybrid_motif"/>
</dbReference>
<reference evidence="9" key="1">
    <citation type="submission" date="2018-05" db="EMBL/GenBank/DDBJ databases">
        <authorList>
            <person name="Lanie J.A."/>
            <person name="Ng W.-L."/>
            <person name="Kazmierczak K.M."/>
            <person name="Andrzejewski T.M."/>
            <person name="Davidsen T.M."/>
            <person name="Wayne K.J."/>
            <person name="Tettelin H."/>
            <person name="Glass J.I."/>
            <person name="Rusch D."/>
            <person name="Podicherti R."/>
            <person name="Tsui H.-C.T."/>
            <person name="Winkler M.E."/>
        </authorList>
    </citation>
    <scope>NUCLEOTIDE SEQUENCE</scope>
</reference>
<dbReference type="SUPFAM" id="SSF56059">
    <property type="entry name" value="Glutathione synthetase ATP-binding domain-like"/>
    <property type="match status" value="1"/>
</dbReference>
<dbReference type="FunFam" id="3.40.50.20:FF:000010">
    <property type="entry name" value="Propionyl-CoA carboxylase subunit alpha"/>
    <property type="match status" value="1"/>
</dbReference>
<keyword evidence="4" id="KW-0067">ATP-binding</keyword>
<keyword evidence="2" id="KW-0479">Metal-binding</keyword>
<evidence type="ECO:0000259" key="7">
    <source>
        <dbReference type="PROSITE" id="PS50975"/>
    </source>
</evidence>
<feature type="domain" description="Biotin carboxylation" evidence="8">
    <location>
        <begin position="1"/>
        <end position="446"/>
    </location>
</feature>
<evidence type="ECO:0000313" key="9">
    <source>
        <dbReference type="EMBL" id="SVA86509.1"/>
    </source>
</evidence>
<evidence type="ECO:0000256" key="5">
    <source>
        <dbReference type="ARBA" id="ARBA00022842"/>
    </source>
</evidence>
<dbReference type="InterPro" id="IPR011761">
    <property type="entry name" value="ATP-grasp"/>
</dbReference>
<sequence>MFQKILIANRGEIAVRIIRTCQEMGIKTVAIYSEPDRISPHVLKADEAYCIGPASSSESYLNVKGILNILNKTGANAVHPGYGFLSENCDFANAINEMNVTWIGPSADAIATMGDKMSARKLAIDVGAPIVPGTTVPLTDIFDARKTAQKIGYPILIKAAAGGGGKGMRIVKTDKDMENAMHRAQSEAEKAFSDNRIYIEKYLEEPHHIEIQIFADNHGNIVSLGERECSIQRRYQKVIEETPSPFISENLRDALAQTAINITRSCNYSGAGTIEFLIDKQRNFYFLEMNTRLQVEHPITEMTNSLDLVKEQINVASGETLSFSQNNIKPEGHAIECRIYAEDGSNNFVPSTGFITEMIIPSGLGVRVDEGVRVGQEITPYYDPLLGKLITWGRDRQTSLQRMIRALLEFHIVGIQTSIPFCLMLFRHKSFHEGKYSTHTMDIIKDELLQELSIRNKEQNLAVRIGAVQLHQDYKSYSIKKESMEKISSWVSSGRRDELR</sequence>
<dbReference type="Pfam" id="PF02785">
    <property type="entry name" value="Biotin_carb_C"/>
    <property type="match status" value="1"/>
</dbReference>
<dbReference type="GO" id="GO:0046872">
    <property type="term" value="F:metal ion binding"/>
    <property type="evidence" value="ECO:0007669"/>
    <property type="project" value="UniProtKB-KW"/>
</dbReference>
<protein>
    <recommendedName>
        <fullName evidence="10">Acetyl-CoA carboxylase subunit A</fullName>
    </recommendedName>
</protein>
<dbReference type="FunFam" id="3.30.470.20:FF:000028">
    <property type="entry name" value="Methylcrotonoyl-CoA carboxylase subunit alpha, mitochondrial"/>
    <property type="match status" value="1"/>
</dbReference>
<dbReference type="PANTHER" id="PTHR18866:SF33">
    <property type="entry name" value="METHYLCROTONOYL-COA CARBOXYLASE SUBUNIT ALPHA, MITOCHONDRIAL-RELATED"/>
    <property type="match status" value="1"/>
</dbReference>
<dbReference type="InterPro" id="IPR005479">
    <property type="entry name" value="CPAse_ATP-bd"/>
</dbReference>
<dbReference type="NCBIfam" id="NF006367">
    <property type="entry name" value="PRK08591.1"/>
    <property type="match status" value="1"/>
</dbReference>
<dbReference type="Gene3D" id="3.30.470.20">
    <property type="entry name" value="ATP-grasp fold, B domain"/>
    <property type="match status" value="1"/>
</dbReference>
<dbReference type="GO" id="GO:0005524">
    <property type="term" value="F:ATP binding"/>
    <property type="evidence" value="ECO:0007669"/>
    <property type="project" value="UniProtKB-KW"/>
</dbReference>
<keyword evidence="1" id="KW-0436">Ligase</keyword>
<evidence type="ECO:0000256" key="2">
    <source>
        <dbReference type="ARBA" id="ARBA00022723"/>
    </source>
</evidence>
<keyword evidence="5" id="KW-0460">Magnesium</keyword>
<feature type="domain" description="ATP-grasp" evidence="7">
    <location>
        <begin position="120"/>
        <end position="317"/>
    </location>
</feature>
<dbReference type="InterPro" id="IPR005482">
    <property type="entry name" value="Biotin_COase_C"/>
</dbReference>
<evidence type="ECO:0000259" key="8">
    <source>
        <dbReference type="PROSITE" id="PS50979"/>
    </source>
</evidence>
<dbReference type="InterPro" id="IPR005481">
    <property type="entry name" value="BC-like_N"/>
</dbReference>
<dbReference type="Pfam" id="PF02786">
    <property type="entry name" value="CPSase_L_D2"/>
    <property type="match status" value="1"/>
</dbReference>
<evidence type="ECO:0000256" key="4">
    <source>
        <dbReference type="ARBA" id="ARBA00022840"/>
    </source>
</evidence>
<dbReference type="PROSITE" id="PS00866">
    <property type="entry name" value="CPSASE_1"/>
    <property type="match status" value="1"/>
</dbReference>
<dbReference type="PANTHER" id="PTHR18866">
    <property type="entry name" value="CARBOXYLASE:PYRUVATE/ACETYL-COA/PROPIONYL-COA CARBOXYLASE"/>
    <property type="match status" value="1"/>
</dbReference>
<dbReference type="SUPFAM" id="SSF51246">
    <property type="entry name" value="Rudiment single hybrid motif"/>
    <property type="match status" value="1"/>
</dbReference>
<dbReference type="PROSITE" id="PS00867">
    <property type="entry name" value="CPSASE_2"/>
    <property type="match status" value="1"/>
</dbReference>
<dbReference type="SUPFAM" id="SSF52440">
    <property type="entry name" value="PreATP-grasp domain"/>
    <property type="match status" value="1"/>
</dbReference>
<dbReference type="InterPro" id="IPR050856">
    <property type="entry name" value="Biotin_carboxylase_complex"/>
</dbReference>
<dbReference type="EMBL" id="UINC01020648">
    <property type="protein sequence ID" value="SVA86509.1"/>
    <property type="molecule type" value="Genomic_DNA"/>
</dbReference>
<name>A0A381ZBD4_9ZZZZ</name>
<dbReference type="PROSITE" id="PS50979">
    <property type="entry name" value="BC"/>
    <property type="match status" value="1"/>
</dbReference>
<dbReference type="PROSITE" id="PS50975">
    <property type="entry name" value="ATP_GRASP"/>
    <property type="match status" value="1"/>
</dbReference>